<comment type="caution">
    <text evidence="3">The sequence shown here is derived from an EMBL/GenBank/DDBJ whole genome shotgun (WGS) entry which is preliminary data.</text>
</comment>
<keyword evidence="1" id="KW-0812">Transmembrane</keyword>
<accession>A0A1F5PH56</accession>
<reference evidence="3 4" key="1">
    <citation type="journal article" date="2016" name="Nat. Commun.">
        <title>Thousands of microbial genomes shed light on interconnected biogeochemical processes in an aquifer system.</title>
        <authorList>
            <person name="Anantharaman K."/>
            <person name="Brown C.T."/>
            <person name="Hug L.A."/>
            <person name="Sharon I."/>
            <person name="Castelle C.J."/>
            <person name="Probst A.J."/>
            <person name="Thomas B.C."/>
            <person name="Singh A."/>
            <person name="Wilkins M.J."/>
            <person name="Karaoz U."/>
            <person name="Brodie E.L."/>
            <person name="Williams K.H."/>
            <person name="Hubbard S.S."/>
            <person name="Banfield J.F."/>
        </authorList>
    </citation>
    <scope>NUCLEOTIDE SEQUENCE [LARGE SCALE GENOMIC DNA]</scope>
</reference>
<sequence length="144" mass="15630">MKSIFYALTGTIMYAVTGVVIDLKLDKFSTVALELLFILPMLPIALIWLATQRATGQQVLYPLGTALWITMGLGVVYFFADYFYLGAFTSGGDVMTISSIILIVPAVAALIKFLWVGGYPNMYQIAGYVLIAIAMVLITKGSQG</sequence>
<dbReference type="GO" id="GO:0016020">
    <property type="term" value="C:membrane"/>
    <property type="evidence" value="ECO:0007669"/>
    <property type="project" value="InterPro"/>
</dbReference>
<feature type="transmembrane region" description="Helical" evidence="1">
    <location>
        <begin position="97"/>
        <end position="116"/>
    </location>
</feature>
<feature type="transmembrane region" description="Helical" evidence="1">
    <location>
        <begin position="6"/>
        <end position="25"/>
    </location>
</feature>
<feature type="domain" description="EamA" evidence="2">
    <location>
        <begin position="2"/>
        <end position="139"/>
    </location>
</feature>
<dbReference type="Proteomes" id="UP000178377">
    <property type="component" value="Unassembled WGS sequence"/>
</dbReference>
<dbReference type="EMBL" id="MFEO01000024">
    <property type="protein sequence ID" value="OGE89257.1"/>
    <property type="molecule type" value="Genomic_DNA"/>
</dbReference>
<proteinExistence type="predicted"/>
<name>A0A1F5PH56_9BACT</name>
<feature type="transmembrane region" description="Helical" evidence="1">
    <location>
        <begin position="63"/>
        <end position="85"/>
    </location>
</feature>
<evidence type="ECO:0000259" key="2">
    <source>
        <dbReference type="Pfam" id="PF00892"/>
    </source>
</evidence>
<evidence type="ECO:0000313" key="4">
    <source>
        <dbReference type="Proteomes" id="UP000178377"/>
    </source>
</evidence>
<dbReference type="AlphaFoldDB" id="A0A1F5PH56"/>
<dbReference type="InterPro" id="IPR000620">
    <property type="entry name" value="EamA_dom"/>
</dbReference>
<feature type="transmembrane region" description="Helical" evidence="1">
    <location>
        <begin position="32"/>
        <end position="51"/>
    </location>
</feature>
<dbReference type="Pfam" id="PF00892">
    <property type="entry name" value="EamA"/>
    <property type="match status" value="1"/>
</dbReference>
<keyword evidence="1" id="KW-1133">Transmembrane helix</keyword>
<keyword evidence="1" id="KW-0472">Membrane</keyword>
<protein>
    <recommendedName>
        <fullName evidence="2">EamA domain-containing protein</fullName>
    </recommendedName>
</protein>
<gene>
    <name evidence="3" type="ORF">A2722_01280</name>
</gene>
<feature type="transmembrane region" description="Helical" evidence="1">
    <location>
        <begin position="122"/>
        <end position="139"/>
    </location>
</feature>
<evidence type="ECO:0000313" key="3">
    <source>
        <dbReference type="EMBL" id="OGE89257.1"/>
    </source>
</evidence>
<dbReference type="SUPFAM" id="SSF103481">
    <property type="entry name" value="Multidrug resistance efflux transporter EmrE"/>
    <property type="match status" value="1"/>
</dbReference>
<dbReference type="InterPro" id="IPR037185">
    <property type="entry name" value="EmrE-like"/>
</dbReference>
<organism evidence="3 4">
    <name type="scientific">Candidatus Doudnabacteria bacterium RIFCSPHIGHO2_01_FULL_50_11</name>
    <dbReference type="NCBI Taxonomy" id="1817828"/>
    <lineage>
        <taxon>Bacteria</taxon>
        <taxon>Candidatus Doudnaibacteriota</taxon>
    </lineage>
</organism>
<evidence type="ECO:0000256" key="1">
    <source>
        <dbReference type="SAM" id="Phobius"/>
    </source>
</evidence>